<dbReference type="FunFam" id="3.60.15.10:FF:000030">
    <property type="entry name" value="Metallo-beta-lactamase family protein"/>
    <property type="match status" value="1"/>
</dbReference>
<evidence type="ECO:0000313" key="3">
    <source>
        <dbReference type="EMBL" id="PWR72227.1"/>
    </source>
</evidence>
<organism evidence="3 4">
    <name type="scientific">Methanospirillum lacunae</name>
    <dbReference type="NCBI Taxonomy" id="668570"/>
    <lineage>
        <taxon>Archaea</taxon>
        <taxon>Methanobacteriati</taxon>
        <taxon>Methanobacteriota</taxon>
        <taxon>Stenosarchaea group</taxon>
        <taxon>Methanomicrobia</taxon>
        <taxon>Methanomicrobiales</taxon>
        <taxon>Methanospirillaceae</taxon>
        <taxon>Methanospirillum</taxon>
    </lineage>
</organism>
<dbReference type="GO" id="GO:0006749">
    <property type="term" value="P:glutathione metabolic process"/>
    <property type="evidence" value="ECO:0007669"/>
    <property type="project" value="InterPro"/>
</dbReference>
<dbReference type="GO" id="GO:0046872">
    <property type="term" value="F:metal ion binding"/>
    <property type="evidence" value="ECO:0007669"/>
    <property type="project" value="UniProtKB-KW"/>
</dbReference>
<dbReference type="Proteomes" id="UP000245657">
    <property type="component" value="Unassembled WGS sequence"/>
</dbReference>
<dbReference type="Gene3D" id="3.60.15.10">
    <property type="entry name" value="Ribonuclease Z/Hydroxyacylglutathione hydrolase-like"/>
    <property type="match status" value="1"/>
</dbReference>
<evidence type="ECO:0000313" key="4">
    <source>
        <dbReference type="Proteomes" id="UP000245657"/>
    </source>
</evidence>
<dbReference type="SUPFAM" id="SSF52821">
    <property type="entry name" value="Rhodanese/Cell cycle control phosphatase"/>
    <property type="match status" value="2"/>
</dbReference>
<feature type="domain" description="Rhodanese" evidence="2">
    <location>
        <begin position="264"/>
        <end position="355"/>
    </location>
</feature>
<evidence type="ECO:0000256" key="1">
    <source>
        <dbReference type="ARBA" id="ARBA00022723"/>
    </source>
</evidence>
<dbReference type="OrthoDB" id="9180at2157"/>
<sequence length="459" mass="50200">MIIRQFFIPGISHSSYLIGGTGSCLIIDPSRDPDQYLNAARQEGMKITGILETHLHADFISGHLDIADKTGAPIYMPERAHALFPHIPVHHGSVITIEDMRIEVRETPGHTPEHISYVLIHQSRSDSPVAVFCGDTLFVGDVGRPDLFPGRSQELASELFTSLHKELMTLPDYCEVYPAHAAGSFCGRSLGTKRTSTIGYEKIANPALAIPDRESFVLSLTNDMPPAPDHFHRCTEINQRGPVLLAELPDLKGLSATEVRLMIESGAVEVVDIRRYDAFGGFHIPASLNIDSEVNFSTNAGWIVRPDINLILVGYNPEQVADAVVMMHRTGIDSISGYLSGGIQDWVQSGLKTDNVRIISVHELASLMDNEPELLILDVREPVEYAGYHIPGSINIPWPDLRTRHSEINDSGLVVVICGSGVRAGMACSILKRAGHHNIVNVAGGYTGWIAAGFNQRLT</sequence>
<proteinExistence type="predicted"/>
<dbReference type="InterPro" id="IPR001279">
    <property type="entry name" value="Metallo-B-lactamas"/>
</dbReference>
<keyword evidence="1" id="KW-0479">Metal-binding</keyword>
<gene>
    <name evidence="3" type="ORF">DK846_09615</name>
</gene>
<dbReference type="RefSeq" id="WP_109968716.1">
    <property type="nucleotide sequence ID" value="NZ_CP176093.1"/>
</dbReference>
<dbReference type="InterPro" id="IPR036873">
    <property type="entry name" value="Rhodanese-like_dom_sf"/>
</dbReference>
<dbReference type="SMART" id="SM00450">
    <property type="entry name" value="RHOD"/>
    <property type="match status" value="2"/>
</dbReference>
<dbReference type="EMBL" id="QGMY01000007">
    <property type="protein sequence ID" value="PWR72227.1"/>
    <property type="molecule type" value="Genomic_DNA"/>
</dbReference>
<dbReference type="PANTHER" id="PTHR43084">
    <property type="entry name" value="PERSULFIDE DIOXYGENASE ETHE1"/>
    <property type="match status" value="1"/>
</dbReference>
<dbReference type="GO" id="GO:0070813">
    <property type="term" value="P:hydrogen sulfide metabolic process"/>
    <property type="evidence" value="ECO:0007669"/>
    <property type="project" value="TreeGrafter"/>
</dbReference>
<dbReference type="CDD" id="cd07724">
    <property type="entry name" value="POD-like_MBL-fold"/>
    <property type="match status" value="1"/>
</dbReference>
<dbReference type="SMART" id="SM00849">
    <property type="entry name" value="Lactamase_B"/>
    <property type="match status" value="1"/>
</dbReference>
<dbReference type="GO" id="GO:0016787">
    <property type="term" value="F:hydrolase activity"/>
    <property type="evidence" value="ECO:0007669"/>
    <property type="project" value="UniProtKB-KW"/>
</dbReference>
<dbReference type="InterPro" id="IPR051682">
    <property type="entry name" value="Mito_Persulfide_Diox"/>
</dbReference>
<dbReference type="CDD" id="cd00158">
    <property type="entry name" value="RHOD"/>
    <property type="match status" value="1"/>
</dbReference>
<name>A0A2V2N7L3_9EURY</name>
<dbReference type="GO" id="GO:0050313">
    <property type="term" value="F:sulfur dioxygenase activity"/>
    <property type="evidence" value="ECO:0007669"/>
    <property type="project" value="InterPro"/>
</dbReference>
<keyword evidence="3" id="KW-0378">Hydrolase</keyword>
<comment type="caution">
    <text evidence="3">The sequence shown here is derived from an EMBL/GenBank/DDBJ whole genome shotgun (WGS) entry which is preliminary data.</text>
</comment>
<dbReference type="SUPFAM" id="SSF56281">
    <property type="entry name" value="Metallo-hydrolase/oxidoreductase"/>
    <property type="match status" value="1"/>
</dbReference>
<dbReference type="InterPro" id="IPR036866">
    <property type="entry name" value="RibonucZ/Hydroxyglut_hydro"/>
</dbReference>
<dbReference type="PROSITE" id="PS51257">
    <property type="entry name" value="PROKAR_LIPOPROTEIN"/>
    <property type="match status" value="1"/>
</dbReference>
<dbReference type="Gene3D" id="3.40.250.10">
    <property type="entry name" value="Rhodanese-like domain"/>
    <property type="match status" value="2"/>
</dbReference>
<evidence type="ECO:0000259" key="2">
    <source>
        <dbReference type="PROSITE" id="PS50206"/>
    </source>
</evidence>
<dbReference type="PROSITE" id="PS50206">
    <property type="entry name" value="RHODANESE_3"/>
    <property type="match status" value="2"/>
</dbReference>
<dbReference type="InterPro" id="IPR001763">
    <property type="entry name" value="Rhodanese-like_dom"/>
</dbReference>
<dbReference type="PANTHER" id="PTHR43084:SF1">
    <property type="entry name" value="PERSULFIDE DIOXYGENASE ETHE1, MITOCHONDRIAL"/>
    <property type="match status" value="1"/>
</dbReference>
<accession>A0A2V2N7L3</accession>
<reference evidence="3 4" key="1">
    <citation type="submission" date="2018-05" db="EMBL/GenBank/DDBJ databases">
        <title>Draft genome of Methanospirillum lacunae Ki8-1.</title>
        <authorList>
            <person name="Dueholm M.S."/>
            <person name="Nielsen P.H."/>
            <person name="Bakmann L.F."/>
            <person name="Otzen D.E."/>
        </authorList>
    </citation>
    <scope>NUCLEOTIDE SEQUENCE [LARGE SCALE GENOMIC DNA]</scope>
    <source>
        <strain evidence="3 4">Ki8-1</strain>
    </source>
</reference>
<feature type="domain" description="Rhodanese" evidence="2">
    <location>
        <begin position="370"/>
        <end position="458"/>
    </location>
</feature>
<protein>
    <submittedName>
        <fullName evidence="3">MBL fold metallo-hydrolase</fullName>
    </submittedName>
</protein>
<dbReference type="AlphaFoldDB" id="A0A2V2N7L3"/>
<dbReference type="GeneID" id="97547894"/>
<keyword evidence="4" id="KW-1185">Reference proteome</keyword>
<dbReference type="Pfam" id="PF00753">
    <property type="entry name" value="Lactamase_B"/>
    <property type="match status" value="1"/>
</dbReference>
<dbReference type="InterPro" id="IPR044528">
    <property type="entry name" value="POD-like_MBL-fold"/>
</dbReference>
<dbReference type="Pfam" id="PF00581">
    <property type="entry name" value="Rhodanese"/>
    <property type="match status" value="2"/>
</dbReference>